<dbReference type="Gene3D" id="3.30.160.60">
    <property type="entry name" value="Classic Zinc Finger"/>
    <property type="match status" value="3"/>
</dbReference>
<evidence type="ECO:0000313" key="9">
    <source>
        <dbReference type="RefSeq" id="XP_028146240.1"/>
    </source>
</evidence>
<keyword evidence="5" id="KW-0862">Zinc</keyword>
<dbReference type="AlphaFoldDB" id="A0A6P7GR31"/>
<sequence length="198" mass="22698">MFNQTEVKQEVAETTCKREIEIIDNEVLLDTNEDTFKTEFKDDATREITSTNTNNDTFDDLDVKKCDIKAKIEQDDGLCCKDMKTDVSSLLTNDDKSDSNLNQYIVSHTNVNTEGQSFICIICKKPLSSNSSLEQHMRTHTDEKPFECEICFKQISTKGSLTVHMTVHTDENPFECEICNKYFSTKSYLKIHKKLHSG</sequence>
<dbReference type="RefSeq" id="XP_028146241.1">
    <property type="nucleotide sequence ID" value="XM_028290440.1"/>
</dbReference>
<dbReference type="KEGG" id="dvv:114339762"/>
<dbReference type="SMART" id="SM00355">
    <property type="entry name" value="ZnF_C2H2"/>
    <property type="match status" value="3"/>
</dbReference>
<feature type="domain" description="C2H2-type" evidence="8">
    <location>
        <begin position="118"/>
        <end position="145"/>
    </location>
</feature>
<dbReference type="FunFam" id="3.30.160.60:FF:000264">
    <property type="entry name" value="Zinc finger protein 236"/>
    <property type="match status" value="1"/>
</dbReference>
<dbReference type="InterPro" id="IPR036236">
    <property type="entry name" value="Znf_C2H2_sf"/>
</dbReference>
<reference evidence="9 10" key="1">
    <citation type="submission" date="2025-04" db="UniProtKB">
        <authorList>
            <consortium name="RefSeq"/>
        </authorList>
    </citation>
    <scope>IDENTIFICATION</scope>
    <source>
        <tissue evidence="9 10">Whole insect</tissue>
    </source>
</reference>
<comment type="subcellular location">
    <subcellularLocation>
        <location evidence="1">Nucleus</location>
    </subcellularLocation>
</comment>
<evidence type="ECO:0000259" key="8">
    <source>
        <dbReference type="PROSITE" id="PS50157"/>
    </source>
</evidence>
<feature type="domain" description="C2H2-type" evidence="8">
    <location>
        <begin position="146"/>
        <end position="173"/>
    </location>
</feature>
<accession>A0A6P7GR31</accession>
<protein>
    <submittedName>
        <fullName evidence="9 10">Zinc finger protein 570-like</fullName>
    </submittedName>
</protein>
<keyword evidence="6" id="KW-0539">Nucleus</keyword>
<name>A0A6P7GR31_DIAVI</name>
<evidence type="ECO:0000256" key="1">
    <source>
        <dbReference type="ARBA" id="ARBA00004123"/>
    </source>
</evidence>
<dbReference type="Pfam" id="PF00096">
    <property type="entry name" value="zf-C2H2"/>
    <property type="match status" value="2"/>
</dbReference>
<gene>
    <name evidence="9 10" type="primary">LOC114339762</name>
</gene>
<proteinExistence type="predicted"/>
<dbReference type="GO" id="GO:0008270">
    <property type="term" value="F:zinc ion binding"/>
    <property type="evidence" value="ECO:0007669"/>
    <property type="project" value="UniProtKB-KW"/>
</dbReference>
<dbReference type="InterPro" id="IPR013087">
    <property type="entry name" value="Znf_C2H2_type"/>
</dbReference>
<evidence type="ECO:0000256" key="5">
    <source>
        <dbReference type="ARBA" id="ARBA00022833"/>
    </source>
</evidence>
<evidence type="ECO:0000256" key="4">
    <source>
        <dbReference type="ARBA" id="ARBA00022771"/>
    </source>
</evidence>
<dbReference type="PROSITE" id="PS00028">
    <property type="entry name" value="ZINC_FINGER_C2H2_1"/>
    <property type="match status" value="3"/>
</dbReference>
<dbReference type="PANTHER" id="PTHR24394:SF44">
    <property type="entry name" value="ZINC FINGER PROTEIN 271-LIKE"/>
    <property type="match status" value="1"/>
</dbReference>
<evidence type="ECO:0000313" key="10">
    <source>
        <dbReference type="RefSeq" id="XP_028146241.1"/>
    </source>
</evidence>
<dbReference type="PANTHER" id="PTHR24394">
    <property type="entry name" value="ZINC FINGER PROTEIN"/>
    <property type="match status" value="1"/>
</dbReference>
<dbReference type="RefSeq" id="XP_028146240.1">
    <property type="nucleotide sequence ID" value="XM_028290439.1"/>
</dbReference>
<evidence type="ECO:0000256" key="3">
    <source>
        <dbReference type="ARBA" id="ARBA00022737"/>
    </source>
</evidence>
<evidence type="ECO:0000256" key="7">
    <source>
        <dbReference type="PROSITE-ProRule" id="PRU00042"/>
    </source>
</evidence>
<keyword evidence="4 7" id="KW-0863">Zinc-finger</keyword>
<keyword evidence="3" id="KW-0677">Repeat</keyword>
<organism evidence="9">
    <name type="scientific">Diabrotica virgifera virgifera</name>
    <name type="common">western corn rootworm</name>
    <dbReference type="NCBI Taxonomy" id="50390"/>
    <lineage>
        <taxon>Eukaryota</taxon>
        <taxon>Metazoa</taxon>
        <taxon>Ecdysozoa</taxon>
        <taxon>Arthropoda</taxon>
        <taxon>Hexapoda</taxon>
        <taxon>Insecta</taxon>
        <taxon>Pterygota</taxon>
        <taxon>Neoptera</taxon>
        <taxon>Endopterygota</taxon>
        <taxon>Coleoptera</taxon>
        <taxon>Polyphaga</taxon>
        <taxon>Cucujiformia</taxon>
        <taxon>Chrysomeloidea</taxon>
        <taxon>Chrysomelidae</taxon>
        <taxon>Galerucinae</taxon>
        <taxon>Diabroticina</taxon>
        <taxon>Diabroticites</taxon>
        <taxon>Diabrotica</taxon>
    </lineage>
</organism>
<dbReference type="OrthoDB" id="10039931at2759"/>
<dbReference type="PROSITE" id="PS50157">
    <property type="entry name" value="ZINC_FINGER_C2H2_2"/>
    <property type="match status" value="3"/>
</dbReference>
<evidence type="ECO:0000256" key="2">
    <source>
        <dbReference type="ARBA" id="ARBA00022723"/>
    </source>
</evidence>
<dbReference type="FunFam" id="3.30.160.60:FF:000624">
    <property type="entry name" value="zinc finger protein 697"/>
    <property type="match status" value="1"/>
</dbReference>
<feature type="domain" description="C2H2-type" evidence="8">
    <location>
        <begin position="174"/>
        <end position="198"/>
    </location>
</feature>
<dbReference type="SUPFAM" id="SSF57667">
    <property type="entry name" value="beta-beta-alpha zinc fingers"/>
    <property type="match status" value="2"/>
</dbReference>
<dbReference type="GO" id="GO:0000981">
    <property type="term" value="F:DNA-binding transcription factor activity, RNA polymerase II-specific"/>
    <property type="evidence" value="ECO:0007669"/>
    <property type="project" value="TreeGrafter"/>
</dbReference>
<dbReference type="GO" id="GO:0005634">
    <property type="term" value="C:nucleus"/>
    <property type="evidence" value="ECO:0007669"/>
    <property type="project" value="UniProtKB-SubCell"/>
</dbReference>
<evidence type="ECO:0000256" key="6">
    <source>
        <dbReference type="ARBA" id="ARBA00023242"/>
    </source>
</evidence>
<dbReference type="Pfam" id="PF13894">
    <property type="entry name" value="zf-C2H2_4"/>
    <property type="match status" value="1"/>
</dbReference>
<keyword evidence="2" id="KW-0479">Metal-binding</keyword>